<evidence type="ECO:0000256" key="5">
    <source>
        <dbReference type="ARBA" id="ARBA00023211"/>
    </source>
</evidence>
<comment type="subcellular location">
    <subcellularLocation>
        <location evidence="1">Secreted</location>
    </subcellularLocation>
</comment>
<organism evidence="9 10">
    <name type="scientific">Hymenoscyphus fraxineus</name>
    <dbReference type="NCBI Taxonomy" id="746836"/>
    <lineage>
        <taxon>Eukaryota</taxon>
        <taxon>Fungi</taxon>
        <taxon>Dikarya</taxon>
        <taxon>Ascomycota</taxon>
        <taxon>Pezizomycotina</taxon>
        <taxon>Leotiomycetes</taxon>
        <taxon>Helotiales</taxon>
        <taxon>Helotiaceae</taxon>
        <taxon>Hymenoscyphus</taxon>
    </lineage>
</organism>
<name>A0A9N9Q0D9_9HELO</name>
<dbReference type="CDD" id="cd02241">
    <property type="entry name" value="cupin_OxOx"/>
    <property type="match status" value="1"/>
</dbReference>
<evidence type="ECO:0000256" key="4">
    <source>
        <dbReference type="ARBA" id="ARBA00022723"/>
    </source>
</evidence>
<dbReference type="PROSITE" id="PS00725">
    <property type="entry name" value="GERMIN"/>
    <property type="match status" value="1"/>
</dbReference>
<feature type="compositionally biased region" description="Low complexity" evidence="6">
    <location>
        <begin position="22"/>
        <end position="40"/>
    </location>
</feature>
<dbReference type="InterPro" id="IPR019780">
    <property type="entry name" value="Germin_Mn-BS"/>
</dbReference>
<evidence type="ECO:0000313" key="9">
    <source>
        <dbReference type="EMBL" id="CAG8962048.1"/>
    </source>
</evidence>
<protein>
    <recommendedName>
        <fullName evidence="8">Cupin type-1 domain-containing protein</fullName>
    </recommendedName>
</protein>
<dbReference type="EMBL" id="CAJVRL010000127">
    <property type="protein sequence ID" value="CAG8962048.1"/>
    <property type="molecule type" value="Genomic_DNA"/>
</dbReference>
<dbReference type="AlphaFoldDB" id="A0A9N9Q0D9"/>
<dbReference type="InterPro" id="IPR006045">
    <property type="entry name" value="Cupin_1"/>
</dbReference>
<keyword evidence="7" id="KW-0732">Signal</keyword>
<dbReference type="SMART" id="SM00835">
    <property type="entry name" value="Cupin_1"/>
    <property type="match status" value="1"/>
</dbReference>
<dbReference type="GO" id="GO:0005576">
    <property type="term" value="C:extracellular region"/>
    <property type="evidence" value="ECO:0007669"/>
    <property type="project" value="UniProtKB-SubCell"/>
</dbReference>
<sequence length="265" mass="28237">MLINTTIAVAIMAFLANAAPAPQAPAPSASSMPSATPTSNRTDSAPAAPLPSDITRQLFLADTAADRYTLLPENRNFVFNFNDSTRLGRGGRGGDLIPANRKTFAPLVGTGSGMAVGFLKGCGFNTPHVHPRATELQIVVKGRVITEMVPENGVFNVPGQPSSGRRVIRNELGPFQMQPFYQGSVHSQYNPDCEEAQFVASFNSEDFGTGPVADELAALDAETFTAAFGEAVNAEDLERFRRQIPASIALGVASCLQKCNLTRSY</sequence>
<dbReference type="InterPro" id="IPR001929">
    <property type="entry name" value="Germin"/>
</dbReference>
<evidence type="ECO:0000259" key="8">
    <source>
        <dbReference type="SMART" id="SM00835"/>
    </source>
</evidence>
<evidence type="ECO:0000256" key="3">
    <source>
        <dbReference type="ARBA" id="ARBA00022525"/>
    </source>
</evidence>
<keyword evidence="4" id="KW-0479">Metal-binding</keyword>
<comment type="similarity">
    <text evidence="2">Belongs to the germin family.</text>
</comment>
<dbReference type="InterPro" id="IPR011051">
    <property type="entry name" value="RmlC_Cupin_sf"/>
</dbReference>
<dbReference type="Proteomes" id="UP000696280">
    <property type="component" value="Unassembled WGS sequence"/>
</dbReference>
<feature type="domain" description="Cupin type-1" evidence="8">
    <location>
        <begin position="85"/>
        <end position="238"/>
    </location>
</feature>
<evidence type="ECO:0000256" key="6">
    <source>
        <dbReference type="SAM" id="MobiDB-lite"/>
    </source>
</evidence>
<feature type="chain" id="PRO_5040453912" description="Cupin type-1 domain-containing protein" evidence="7">
    <location>
        <begin position="19"/>
        <end position="265"/>
    </location>
</feature>
<evidence type="ECO:0000256" key="2">
    <source>
        <dbReference type="ARBA" id="ARBA00007456"/>
    </source>
</evidence>
<comment type="caution">
    <text evidence="9">The sequence shown here is derived from an EMBL/GenBank/DDBJ whole genome shotgun (WGS) entry which is preliminary data.</text>
</comment>
<dbReference type="OrthoDB" id="1921208at2759"/>
<dbReference type="Pfam" id="PF00190">
    <property type="entry name" value="Cupin_1"/>
    <property type="match status" value="1"/>
</dbReference>
<evidence type="ECO:0000313" key="10">
    <source>
        <dbReference type="Proteomes" id="UP000696280"/>
    </source>
</evidence>
<gene>
    <name evidence="9" type="ORF">HYFRA_00005090</name>
</gene>
<keyword evidence="3" id="KW-0964">Secreted</keyword>
<dbReference type="GO" id="GO:0030145">
    <property type="term" value="F:manganese ion binding"/>
    <property type="evidence" value="ECO:0007669"/>
    <property type="project" value="InterPro"/>
</dbReference>
<evidence type="ECO:0000256" key="7">
    <source>
        <dbReference type="SAM" id="SignalP"/>
    </source>
</evidence>
<dbReference type="InterPro" id="IPR014710">
    <property type="entry name" value="RmlC-like_jellyroll"/>
</dbReference>
<accession>A0A9N9Q0D9</accession>
<keyword evidence="5" id="KW-0464">Manganese</keyword>
<feature type="region of interest" description="Disordered" evidence="6">
    <location>
        <begin position="22"/>
        <end position="50"/>
    </location>
</feature>
<dbReference type="Gene3D" id="2.60.120.10">
    <property type="entry name" value="Jelly Rolls"/>
    <property type="match status" value="1"/>
</dbReference>
<dbReference type="SUPFAM" id="SSF51182">
    <property type="entry name" value="RmlC-like cupins"/>
    <property type="match status" value="1"/>
</dbReference>
<dbReference type="PANTHER" id="PTHR31238">
    <property type="entry name" value="GERMIN-LIKE PROTEIN SUBFAMILY 3 MEMBER 3"/>
    <property type="match status" value="1"/>
</dbReference>
<evidence type="ECO:0000256" key="1">
    <source>
        <dbReference type="ARBA" id="ARBA00004613"/>
    </source>
</evidence>
<feature type="signal peptide" evidence="7">
    <location>
        <begin position="1"/>
        <end position="18"/>
    </location>
</feature>
<keyword evidence="10" id="KW-1185">Reference proteome</keyword>
<reference evidence="9" key="1">
    <citation type="submission" date="2021-07" db="EMBL/GenBank/DDBJ databases">
        <authorList>
            <person name="Durling M."/>
        </authorList>
    </citation>
    <scope>NUCLEOTIDE SEQUENCE</scope>
</reference>
<proteinExistence type="inferred from homology"/>